<gene>
    <name evidence="4" type="ORF">METZ01_LOCUS157879</name>
</gene>
<dbReference type="GO" id="GO:0008899">
    <property type="term" value="F:homoserine O-succinyltransferase activity"/>
    <property type="evidence" value="ECO:0007669"/>
    <property type="project" value="TreeGrafter"/>
</dbReference>
<sequence length="196" mass="22843">WGEQNTNSILCSCLATHALMKAKYDINRQLKDKKSWGVFNHELVNPNHPLVKEIKDGFQGPHSHYYDLSINEIEQTNLQILALNQDAGFFLASTPESELVLFQGHPEYDDKSLMKEYEREIRDFLSGSRSDYPDPPKNYFSAEIENRLEQVKVDTLQTREPIKFDDEYLRDIDLSWIEAGKTIYRNWLGLLLDSKT</sequence>
<dbReference type="InterPro" id="IPR029062">
    <property type="entry name" value="Class_I_gatase-like"/>
</dbReference>
<dbReference type="Pfam" id="PF04204">
    <property type="entry name" value="HTS"/>
    <property type="match status" value="1"/>
</dbReference>
<keyword evidence="1" id="KW-0028">Amino-acid biosynthesis</keyword>
<reference evidence="4" key="1">
    <citation type="submission" date="2018-05" db="EMBL/GenBank/DDBJ databases">
        <authorList>
            <person name="Lanie J.A."/>
            <person name="Ng W.-L."/>
            <person name="Kazmierczak K.M."/>
            <person name="Andrzejewski T.M."/>
            <person name="Davidsen T.M."/>
            <person name="Wayne K.J."/>
            <person name="Tettelin H."/>
            <person name="Glass J.I."/>
            <person name="Rusch D."/>
            <person name="Podicherti R."/>
            <person name="Tsui H.-C.T."/>
            <person name="Winkler M.E."/>
        </authorList>
    </citation>
    <scope>NUCLEOTIDE SEQUENCE</scope>
</reference>
<dbReference type="Gene3D" id="3.40.50.880">
    <property type="match status" value="1"/>
</dbReference>
<dbReference type="AlphaFoldDB" id="A0A382AU23"/>
<dbReference type="GO" id="GO:0008652">
    <property type="term" value="P:amino acid biosynthetic process"/>
    <property type="evidence" value="ECO:0007669"/>
    <property type="project" value="UniProtKB-KW"/>
</dbReference>
<evidence type="ECO:0000256" key="1">
    <source>
        <dbReference type="ARBA" id="ARBA00022605"/>
    </source>
</evidence>
<feature type="non-terminal residue" evidence="4">
    <location>
        <position position="1"/>
    </location>
</feature>
<protein>
    <submittedName>
        <fullName evidence="4">Uncharacterized protein</fullName>
    </submittedName>
</protein>
<evidence type="ECO:0000256" key="3">
    <source>
        <dbReference type="ARBA" id="ARBA00023315"/>
    </source>
</evidence>
<dbReference type="InterPro" id="IPR033752">
    <property type="entry name" value="MetA_family"/>
</dbReference>
<dbReference type="PANTHER" id="PTHR20919">
    <property type="entry name" value="HOMOSERINE O-SUCCINYLTRANSFERASE"/>
    <property type="match status" value="1"/>
</dbReference>
<dbReference type="EMBL" id="UINC01026841">
    <property type="protein sequence ID" value="SVB05025.1"/>
    <property type="molecule type" value="Genomic_DNA"/>
</dbReference>
<dbReference type="PANTHER" id="PTHR20919:SF0">
    <property type="entry name" value="HOMOSERINE O-SUCCINYLTRANSFERASE"/>
    <property type="match status" value="1"/>
</dbReference>
<dbReference type="SUPFAM" id="SSF52317">
    <property type="entry name" value="Class I glutamine amidotransferase-like"/>
    <property type="match status" value="1"/>
</dbReference>
<organism evidence="4">
    <name type="scientific">marine metagenome</name>
    <dbReference type="NCBI Taxonomy" id="408172"/>
    <lineage>
        <taxon>unclassified sequences</taxon>
        <taxon>metagenomes</taxon>
        <taxon>ecological metagenomes</taxon>
    </lineage>
</organism>
<accession>A0A382AU23</accession>
<evidence type="ECO:0000256" key="2">
    <source>
        <dbReference type="ARBA" id="ARBA00022679"/>
    </source>
</evidence>
<evidence type="ECO:0000313" key="4">
    <source>
        <dbReference type="EMBL" id="SVB05025.1"/>
    </source>
</evidence>
<name>A0A382AU23_9ZZZZ</name>
<keyword evidence="3" id="KW-0012">Acyltransferase</keyword>
<proteinExistence type="predicted"/>
<keyword evidence="2" id="KW-0808">Transferase</keyword>
<dbReference type="PROSITE" id="PS51273">
    <property type="entry name" value="GATASE_TYPE_1"/>
    <property type="match status" value="1"/>
</dbReference>